<comment type="pathway">
    <text evidence="2">Cofactor biosynthesis; thiamine diphosphate biosynthesis.</text>
</comment>
<keyword evidence="7" id="KW-0663">Pyridoxal phosphate</keyword>
<protein>
    <recommendedName>
        <fullName evidence="10">Thiamine pyrimidine synthase</fullName>
    </recommendedName>
</protein>
<comment type="function">
    <text evidence="1">Responsible for the formation of the pyrimidine heterocycle in the thiamine biosynthesis pathway. Catalyzes the formation of hydroxymethylpyrimidine phosphate (HMP-P) from histidine and pyridoxal phosphate (PLP). The protein uses PLP and the active site histidine to form HMP-P, generating an inactive enzyme. The enzyme can only undergo a single turnover, which suggests it is a suicide enzyme.</text>
</comment>
<evidence type="ECO:0000259" key="14">
    <source>
        <dbReference type="Pfam" id="PF09084"/>
    </source>
</evidence>
<feature type="region of interest" description="Disordered" evidence="12">
    <location>
        <begin position="361"/>
        <end position="381"/>
    </location>
</feature>
<organism evidence="15 16">
    <name type="scientific">Streptomyces johnsoniae</name>
    <dbReference type="NCBI Taxonomy" id="3075532"/>
    <lineage>
        <taxon>Bacteria</taxon>
        <taxon>Bacillati</taxon>
        <taxon>Actinomycetota</taxon>
        <taxon>Actinomycetes</taxon>
        <taxon>Kitasatosporales</taxon>
        <taxon>Streptomycetaceae</taxon>
        <taxon>Streptomyces</taxon>
    </lineage>
</organism>
<gene>
    <name evidence="15" type="ORF">RM779_07520</name>
</gene>
<evidence type="ECO:0000256" key="11">
    <source>
        <dbReference type="ARBA" id="ARBA00048179"/>
    </source>
</evidence>
<evidence type="ECO:0000256" key="12">
    <source>
        <dbReference type="SAM" id="MobiDB-lite"/>
    </source>
</evidence>
<evidence type="ECO:0000256" key="9">
    <source>
        <dbReference type="ARBA" id="ARBA00023004"/>
    </source>
</evidence>
<dbReference type="InterPro" id="IPR027939">
    <property type="entry name" value="NMT1/THI5"/>
</dbReference>
<dbReference type="Gene3D" id="3.40.190.10">
    <property type="entry name" value="Periplasmic binding protein-like II"/>
    <property type="match status" value="2"/>
</dbReference>
<dbReference type="PANTHER" id="PTHR31528">
    <property type="entry name" value="4-AMINO-5-HYDROXYMETHYL-2-METHYLPYRIMIDINE PHOSPHATE SYNTHASE THI11-RELATED"/>
    <property type="match status" value="1"/>
</dbReference>
<sequence length="381" mass="40936">MPRSAPRRAPALAAAFGALLMAGCVPMSGQSSGLGSVAANSDCEETDSVRVVLQWVAQAQFAGYYHALDSGFYADQCLEVQIQEGGTNVVPQQVLAAGNAEFAVSHVTKTMATREQGADLVNIGQVFQRGAYLQVSRAESGIGGLDDLAGTRLGSWGSGNELVLYAALRDAGIDPERDLDVVQQPFDMSLLLNGEVDSAQAKTYNEYAQLLETENPETGELYRPEDFHVINLQDEGYASLEDGVYARGDWLEDPDHQDVATRFLAATYRGWIACRDDFDACADTVLAHGSALGEGHQRWMLNEVNKLIWPAANGIGTLDAETWDQTIEIALDAGVLESEPPESAHRGDLTRDALALLGETGADTTGETWDPERITVTPGGR</sequence>
<feature type="signal peptide" evidence="13">
    <location>
        <begin position="1"/>
        <end position="29"/>
    </location>
</feature>
<proteinExistence type="inferred from homology"/>
<dbReference type="PANTHER" id="PTHR31528:SF1">
    <property type="entry name" value="4-AMINO-5-HYDROXYMETHYL-2-METHYLPYRIMIDINE PHOSPHATE SYNTHASE THI11-RELATED"/>
    <property type="match status" value="1"/>
</dbReference>
<keyword evidence="5" id="KW-0808">Transferase</keyword>
<evidence type="ECO:0000256" key="2">
    <source>
        <dbReference type="ARBA" id="ARBA00004948"/>
    </source>
</evidence>
<keyword evidence="13" id="KW-0732">Signal</keyword>
<evidence type="ECO:0000313" key="16">
    <source>
        <dbReference type="Proteomes" id="UP001183615"/>
    </source>
</evidence>
<feature type="domain" description="SsuA/THI5-like" evidence="14">
    <location>
        <begin position="59"/>
        <end position="276"/>
    </location>
</feature>
<keyword evidence="6" id="KW-0479">Metal-binding</keyword>
<evidence type="ECO:0000256" key="7">
    <source>
        <dbReference type="ARBA" id="ARBA00022898"/>
    </source>
</evidence>
<comment type="subunit">
    <text evidence="4">Homodimer.</text>
</comment>
<reference evidence="16" key="1">
    <citation type="submission" date="2023-07" db="EMBL/GenBank/DDBJ databases">
        <title>30 novel species of actinomycetes from the DSMZ collection.</title>
        <authorList>
            <person name="Nouioui I."/>
        </authorList>
    </citation>
    <scope>NUCLEOTIDE SEQUENCE [LARGE SCALE GENOMIC DNA]</scope>
    <source>
        <strain evidence="16">DSM 41886</strain>
    </source>
</reference>
<evidence type="ECO:0000256" key="6">
    <source>
        <dbReference type="ARBA" id="ARBA00022723"/>
    </source>
</evidence>
<keyword evidence="16" id="KW-1185">Reference proteome</keyword>
<evidence type="ECO:0000256" key="10">
    <source>
        <dbReference type="ARBA" id="ARBA00033171"/>
    </source>
</evidence>
<keyword evidence="9" id="KW-0408">Iron</keyword>
<evidence type="ECO:0000256" key="8">
    <source>
        <dbReference type="ARBA" id="ARBA00022977"/>
    </source>
</evidence>
<name>A0ABU2S0Y7_9ACTN</name>
<evidence type="ECO:0000256" key="3">
    <source>
        <dbReference type="ARBA" id="ARBA00009406"/>
    </source>
</evidence>
<evidence type="ECO:0000256" key="13">
    <source>
        <dbReference type="SAM" id="SignalP"/>
    </source>
</evidence>
<accession>A0ABU2S0Y7</accession>
<dbReference type="EMBL" id="JAVREV010000003">
    <property type="protein sequence ID" value="MDT0442443.1"/>
    <property type="molecule type" value="Genomic_DNA"/>
</dbReference>
<dbReference type="RefSeq" id="WP_311616871.1">
    <property type="nucleotide sequence ID" value="NZ_JAVREV010000003.1"/>
</dbReference>
<evidence type="ECO:0000313" key="15">
    <source>
        <dbReference type="EMBL" id="MDT0442443.1"/>
    </source>
</evidence>
<comment type="catalytic activity">
    <reaction evidence="11">
        <text>N(6)-(pyridoxal phosphate)-L-lysyl-[4-amino-5-hydroxymethyl-2-methylpyrimidine phosphate synthase] + L-histidyl-[4-amino-5-hydroxymethyl-2-methylpyrimidine phosphate synthase] + 2 Fe(3+) + 4 H2O = L-lysyl-[4-amino-5-hydroxymethyl-2-methylpyrimidine phosphate synthase] + (2S)-2-amino-5-hydroxy-4-oxopentanoyl-[4-amino-5-hydroxymethyl-2-methylpyrimidine phosphate synthase] + 4-amino-2-methyl-5-(phosphooxymethyl)pyrimidine + 3-oxopropanoate + 2 Fe(2+) + 2 H(+)</text>
        <dbReference type="Rhea" id="RHEA:65756"/>
        <dbReference type="Rhea" id="RHEA-COMP:16892"/>
        <dbReference type="Rhea" id="RHEA-COMP:16893"/>
        <dbReference type="Rhea" id="RHEA-COMP:16894"/>
        <dbReference type="Rhea" id="RHEA-COMP:16895"/>
        <dbReference type="ChEBI" id="CHEBI:15377"/>
        <dbReference type="ChEBI" id="CHEBI:15378"/>
        <dbReference type="ChEBI" id="CHEBI:29033"/>
        <dbReference type="ChEBI" id="CHEBI:29034"/>
        <dbReference type="ChEBI" id="CHEBI:29969"/>
        <dbReference type="ChEBI" id="CHEBI:29979"/>
        <dbReference type="ChEBI" id="CHEBI:33190"/>
        <dbReference type="ChEBI" id="CHEBI:58354"/>
        <dbReference type="ChEBI" id="CHEBI:143915"/>
        <dbReference type="ChEBI" id="CHEBI:157692"/>
    </reaction>
    <physiologicalReaction direction="left-to-right" evidence="11">
        <dbReference type="Rhea" id="RHEA:65757"/>
    </physiologicalReaction>
</comment>
<evidence type="ECO:0000256" key="1">
    <source>
        <dbReference type="ARBA" id="ARBA00003469"/>
    </source>
</evidence>
<evidence type="ECO:0000256" key="4">
    <source>
        <dbReference type="ARBA" id="ARBA00011738"/>
    </source>
</evidence>
<comment type="similarity">
    <text evidence="3">Belongs to the NMT1/THI5 family.</text>
</comment>
<dbReference type="PROSITE" id="PS51257">
    <property type="entry name" value="PROKAR_LIPOPROTEIN"/>
    <property type="match status" value="1"/>
</dbReference>
<dbReference type="InterPro" id="IPR015168">
    <property type="entry name" value="SsuA/THI5"/>
</dbReference>
<dbReference type="Proteomes" id="UP001183615">
    <property type="component" value="Unassembled WGS sequence"/>
</dbReference>
<dbReference type="Pfam" id="PF09084">
    <property type="entry name" value="NMT1"/>
    <property type="match status" value="1"/>
</dbReference>
<feature type="chain" id="PRO_5045920772" description="Thiamine pyrimidine synthase" evidence="13">
    <location>
        <begin position="30"/>
        <end position="381"/>
    </location>
</feature>
<comment type="caution">
    <text evidence="15">The sequence shown here is derived from an EMBL/GenBank/DDBJ whole genome shotgun (WGS) entry which is preliminary data.</text>
</comment>
<keyword evidence="8" id="KW-0784">Thiamine biosynthesis</keyword>
<evidence type="ECO:0000256" key="5">
    <source>
        <dbReference type="ARBA" id="ARBA00022679"/>
    </source>
</evidence>
<dbReference type="SUPFAM" id="SSF53850">
    <property type="entry name" value="Periplasmic binding protein-like II"/>
    <property type="match status" value="1"/>
</dbReference>